<dbReference type="RefSeq" id="WP_008978156.1">
    <property type="nucleotide sequence ID" value="NZ_DBGDHU010000011.1"/>
</dbReference>
<keyword evidence="3" id="KW-0949">S-adenosyl-L-methionine</keyword>
<dbReference type="SFLD" id="SFLDF00299">
    <property type="entry name" value="anaerobic_ribonucleoside-triph"/>
    <property type="match status" value="1"/>
</dbReference>
<dbReference type="SUPFAM" id="SSF102114">
    <property type="entry name" value="Radical SAM enzymes"/>
    <property type="match status" value="1"/>
</dbReference>
<dbReference type="NCBIfam" id="TIGR02491">
    <property type="entry name" value="NrdG"/>
    <property type="match status" value="1"/>
</dbReference>
<gene>
    <name evidence="9" type="ORF">EDD61_11560</name>
</gene>
<dbReference type="EC" id="1.97.1.-" evidence="7"/>
<dbReference type="GO" id="GO:0043365">
    <property type="term" value="F:[formate-C-acetyltransferase]-activating enzyme activity"/>
    <property type="evidence" value="ECO:0007669"/>
    <property type="project" value="InterPro"/>
</dbReference>
<evidence type="ECO:0000256" key="2">
    <source>
        <dbReference type="ARBA" id="ARBA00022485"/>
    </source>
</evidence>
<dbReference type="AlphaFoldDB" id="A0A4R3T8W4"/>
<dbReference type="EMBL" id="SMBP01000015">
    <property type="protein sequence ID" value="TCU58261.1"/>
    <property type="molecule type" value="Genomic_DNA"/>
</dbReference>
<comment type="caution">
    <text evidence="9">The sequence shown here is derived from an EMBL/GenBank/DDBJ whole genome shotgun (WGS) entry which is preliminary data.</text>
</comment>
<comment type="function">
    <text evidence="7">Activation of anaerobic ribonucleoside-triphosphate reductase under anaerobic conditions by generation of an organic free radical, using S-adenosylmethionine and reduced flavodoxin as cosubstrates to produce 5'-deoxy-adenosine.</text>
</comment>
<evidence type="ECO:0000256" key="6">
    <source>
        <dbReference type="ARBA" id="ARBA00023014"/>
    </source>
</evidence>
<comment type="similarity">
    <text evidence="7">Belongs to the organic radical-activating enzymes family.</text>
</comment>
<dbReference type="Gene3D" id="3.20.20.70">
    <property type="entry name" value="Aldolase class I"/>
    <property type="match status" value="1"/>
</dbReference>
<dbReference type="InterPro" id="IPR007197">
    <property type="entry name" value="rSAM"/>
</dbReference>
<name>A0A4R3T8W4_9FIRM</name>
<accession>A0A4R3T8W4</accession>
<dbReference type="PIRSF" id="PIRSF000368">
    <property type="entry name" value="NrdG"/>
    <property type="match status" value="1"/>
</dbReference>
<dbReference type="PANTHER" id="PTHR30352:SF2">
    <property type="entry name" value="ANAEROBIC RIBONUCLEOSIDE-TRIPHOSPHATE REDUCTASE-ACTIVATING PROTEIN"/>
    <property type="match status" value="1"/>
</dbReference>
<sequence length="175" mass="20295">MYYGAIKKYDIANGPGVRVSLFVSGCTNRCAHCFQPETWDFTYGQPYTEESEQEILQALASPYIKGLTVLGGEPFEFENQKVLVKLLRKVRKELPEKDIWCFTGFTLDEDLIVQGKRYGEDTDEMLSLIDVLVDGRFIEELKDITLRFRGSSNQRLIDMKKTRECHHIVLMDEKR</sequence>
<dbReference type="PANTHER" id="PTHR30352">
    <property type="entry name" value="PYRUVATE FORMATE-LYASE-ACTIVATING ENZYME"/>
    <property type="match status" value="1"/>
</dbReference>
<evidence type="ECO:0000256" key="5">
    <source>
        <dbReference type="ARBA" id="ARBA00023004"/>
    </source>
</evidence>
<evidence type="ECO:0000256" key="1">
    <source>
        <dbReference type="ARBA" id="ARBA00001966"/>
    </source>
</evidence>
<evidence type="ECO:0000313" key="9">
    <source>
        <dbReference type="EMBL" id="TCU58261.1"/>
    </source>
</evidence>
<dbReference type="SFLD" id="SFLDG01063">
    <property type="entry name" value="activating_enzymes__group_1"/>
    <property type="match status" value="1"/>
</dbReference>
<organism evidence="9 10">
    <name type="scientific">Longicatena caecimuris</name>
    <dbReference type="NCBI Taxonomy" id="1796635"/>
    <lineage>
        <taxon>Bacteria</taxon>
        <taxon>Bacillati</taxon>
        <taxon>Bacillota</taxon>
        <taxon>Erysipelotrichia</taxon>
        <taxon>Erysipelotrichales</taxon>
        <taxon>Erysipelotrichaceae</taxon>
        <taxon>Longicatena</taxon>
    </lineage>
</organism>
<reference evidence="9 10" key="1">
    <citation type="submission" date="2019-03" db="EMBL/GenBank/DDBJ databases">
        <title>Genomic Encyclopedia of Type Strains, Phase IV (KMG-IV): sequencing the most valuable type-strain genomes for metagenomic binning, comparative biology and taxonomic classification.</title>
        <authorList>
            <person name="Goeker M."/>
        </authorList>
    </citation>
    <scope>NUCLEOTIDE SEQUENCE [LARGE SCALE GENOMIC DNA]</scope>
    <source>
        <strain evidence="9 10">DSM 29481</strain>
    </source>
</reference>
<dbReference type="Pfam" id="PF13353">
    <property type="entry name" value="Fer4_12"/>
    <property type="match status" value="1"/>
</dbReference>
<proteinExistence type="inferred from homology"/>
<dbReference type="GO" id="GO:0051539">
    <property type="term" value="F:4 iron, 4 sulfur cluster binding"/>
    <property type="evidence" value="ECO:0007669"/>
    <property type="project" value="UniProtKB-KW"/>
</dbReference>
<feature type="domain" description="Radical SAM core" evidence="8">
    <location>
        <begin position="11"/>
        <end position="175"/>
    </location>
</feature>
<evidence type="ECO:0000313" key="10">
    <source>
        <dbReference type="Proteomes" id="UP000295773"/>
    </source>
</evidence>
<dbReference type="GO" id="GO:0004748">
    <property type="term" value="F:ribonucleoside-diphosphate reductase activity, thioredoxin disulfide as acceptor"/>
    <property type="evidence" value="ECO:0007669"/>
    <property type="project" value="TreeGrafter"/>
</dbReference>
<dbReference type="SFLD" id="SFLDG01066">
    <property type="entry name" value="organic_radical-activating_enz"/>
    <property type="match status" value="1"/>
</dbReference>
<dbReference type="CDD" id="cd01335">
    <property type="entry name" value="Radical_SAM"/>
    <property type="match status" value="1"/>
</dbReference>
<keyword evidence="2" id="KW-0004">4Fe-4S</keyword>
<keyword evidence="7" id="KW-0560">Oxidoreductase</keyword>
<dbReference type="InterPro" id="IPR058240">
    <property type="entry name" value="rSAM_sf"/>
</dbReference>
<dbReference type="InterPro" id="IPR012837">
    <property type="entry name" value="NrdG"/>
</dbReference>
<evidence type="ECO:0000259" key="8">
    <source>
        <dbReference type="PROSITE" id="PS51918"/>
    </source>
</evidence>
<evidence type="ECO:0000256" key="7">
    <source>
        <dbReference type="PIRNR" id="PIRNR000368"/>
    </source>
</evidence>
<dbReference type="GO" id="GO:0046872">
    <property type="term" value="F:metal ion binding"/>
    <property type="evidence" value="ECO:0007669"/>
    <property type="project" value="UniProtKB-KW"/>
</dbReference>
<keyword evidence="4" id="KW-0479">Metal-binding</keyword>
<dbReference type="Proteomes" id="UP000295773">
    <property type="component" value="Unassembled WGS sequence"/>
</dbReference>
<comment type="cofactor">
    <cofactor evidence="1">
        <name>[4Fe-4S] cluster</name>
        <dbReference type="ChEBI" id="CHEBI:49883"/>
    </cofactor>
</comment>
<evidence type="ECO:0000256" key="3">
    <source>
        <dbReference type="ARBA" id="ARBA00022691"/>
    </source>
</evidence>
<keyword evidence="6" id="KW-0411">Iron-sulfur</keyword>
<dbReference type="InterPro" id="IPR013785">
    <property type="entry name" value="Aldolase_TIM"/>
</dbReference>
<keyword evidence="5" id="KW-0408">Iron</keyword>
<keyword evidence="10" id="KW-1185">Reference proteome</keyword>
<evidence type="ECO:0000256" key="4">
    <source>
        <dbReference type="ARBA" id="ARBA00022723"/>
    </source>
</evidence>
<dbReference type="PROSITE" id="PS51918">
    <property type="entry name" value="RADICAL_SAM"/>
    <property type="match status" value="1"/>
</dbReference>
<dbReference type="InterPro" id="IPR034457">
    <property type="entry name" value="Organic_radical-activating"/>
</dbReference>
<dbReference type="SFLD" id="SFLDS00029">
    <property type="entry name" value="Radical_SAM"/>
    <property type="match status" value="1"/>
</dbReference>
<protein>
    <recommendedName>
        <fullName evidence="7">Anaerobic ribonucleoside-triphosphate reductase-activating protein</fullName>
        <ecNumber evidence="7">1.97.1.-</ecNumber>
    </recommendedName>
</protein>